<sequence length="329" mass="36323">MFDNAWIVVPSQQTALIADTPGLTGACFGLVRVWAQRVIEFPNETPLVRMTWLTGHVAEAIAYQREYAAIKHTAVANSVALGLREQRAVDAYGARIAMADAELLVVTDAQSQIVFHSLEHYSPQPTPTGGYAENRKWFFENEEGEIKANTVYFWDVAMNPPGANDMQLHACVSRHLTNMGGPGRFAFYDPNLGEMSIPCDDFDEFLKGWVIRYTEGLTAMFIDRLTLFPMRRAYPRPADAIPLIAAAWNSKWGLWRTKSAASIHAMARLQTLAGNPAQAAVLREAIRWYGGRIAADPGGTLATRHGAAPAAGSKLRSLLVARFATYSFF</sequence>
<proteinExistence type="predicted"/>
<name>A0A2W7IPJ2_9PROT</name>
<gene>
    <name evidence="1" type="ORF">C8P66_12124</name>
</gene>
<evidence type="ECO:0000313" key="2">
    <source>
        <dbReference type="Proteomes" id="UP000249688"/>
    </source>
</evidence>
<reference evidence="1 2" key="1">
    <citation type="submission" date="2018-06" db="EMBL/GenBank/DDBJ databases">
        <title>Genomic Encyclopedia of Archaeal and Bacterial Type Strains, Phase II (KMG-II): from individual species to whole genera.</title>
        <authorList>
            <person name="Goeker M."/>
        </authorList>
    </citation>
    <scope>NUCLEOTIDE SEQUENCE [LARGE SCALE GENOMIC DNA]</scope>
    <source>
        <strain evidence="1 2">DSM 24525</strain>
    </source>
</reference>
<dbReference type="Gene3D" id="3.90.70.20">
    <property type="match status" value="1"/>
</dbReference>
<protein>
    <submittedName>
        <fullName evidence="1">Uncharacterized protein</fullName>
    </submittedName>
</protein>
<dbReference type="RefSeq" id="WP_111399500.1">
    <property type="nucleotide sequence ID" value="NZ_QKYU01000021.1"/>
</dbReference>
<dbReference type="EMBL" id="QKYU01000021">
    <property type="protein sequence ID" value="PZW41317.1"/>
    <property type="molecule type" value="Genomic_DNA"/>
</dbReference>
<accession>A0A2W7IPJ2</accession>
<evidence type="ECO:0000313" key="1">
    <source>
        <dbReference type="EMBL" id="PZW41317.1"/>
    </source>
</evidence>
<dbReference type="AlphaFoldDB" id="A0A2W7IPJ2"/>
<dbReference type="Proteomes" id="UP000249688">
    <property type="component" value="Unassembled WGS sequence"/>
</dbReference>
<keyword evidence="2" id="KW-1185">Reference proteome</keyword>
<organism evidence="1 2">
    <name type="scientific">Humitalea rosea</name>
    <dbReference type="NCBI Taxonomy" id="990373"/>
    <lineage>
        <taxon>Bacteria</taxon>
        <taxon>Pseudomonadati</taxon>
        <taxon>Pseudomonadota</taxon>
        <taxon>Alphaproteobacteria</taxon>
        <taxon>Acetobacterales</taxon>
        <taxon>Roseomonadaceae</taxon>
        <taxon>Humitalea</taxon>
    </lineage>
</organism>
<comment type="caution">
    <text evidence="1">The sequence shown here is derived from an EMBL/GenBank/DDBJ whole genome shotgun (WGS) entry which is preliminary data.</text>
</comment>